<comment type="caution">
    <text evidence="6">The sequence shown here is derived from an EMBL/GenBank/DDBJ whole genome shotgun (WGS) entry which is preliminary data.</text>
</comment>
<dbReference type="PANTHER" id="PTHR30537">
    <property type="entry name" value="HTH-TYPE TRANSCRIPTIONAL REGULATOR"/>
    <property type="match status" value="1"/>
</dbReference>
<evidence type="ECO:0000256" key="1">
    <source>
        <dbReference type="ARBA" id="ARBA00009437"/>
    </source>
</evidence>
<name>A0ABW3FJB7_9HYPH</name>
<dbReference type="PANTHER" id="PTHR30537:SF5">
    <property type="entry name" value="HTH-TYPE TRANSCRIPTIONAL ACTIVATOR TTDR-RELATED"/>
    <property type="match status" value="1"/>
</dbReference>
<dbReference type="SUPFAM" id="SSF53850">
    <property type="entry name" value="Periplasmic binding protein-like II"/>
    <property type="match status" value="1"/>
</dbReference>
<dbReference type="Pfam" id="PF03466">
    <property type="entry name" value="LysR_substrate"/>
    <property type="match status" value="1"/>
</dbReference>
<dbReference type="InterPro" id="IPR036390">
    <property type="entry name" value="WH_DNA-bd_sf"/>
</dbReference>
<dbReference type="PROSITE" id="PS50931">
    <property type="entry name" value="HTH_LYSR"/>
    <property type="match status" value="1"/>
</dbReference>
<keyword evidence="7" id="KW-1185">Reference proteome</keyword>
<evidence type="ECO:0000259" key="5">
    <source>
        <dbReference type="PROSITE" id="PS50931"/>
    </source>
</evidence>
<accession>A0ABW3FJB7</accession>
<evidence type="ECO:0000256" key="4">
    <source>
        <dbReference type="ARBA" id="ARBA00023163"/>
    </source>
</evidence>
<dbReference type="InterPro" id="IPR036388">
    <property type="entry name" value="WH-like_DNA-bd_sf"/>
</dbReference>
<sequence>MAARDFSVDDLRLLALVAEAGSMNAAAKRFDISKSVLSRAVSKLEGLVGGPLFDRTQKGMVPTETGKVLLPVAKQALSVVRDAEEAIRSAKGTPQGELKIACSALSGQQLVAPAVAEMARLYPKVETTLRVSSRGPDPLAEDLDLVLRIGKPPEAYLASRELIASRFALYTFRSRAAEVDLNDPDSVETLGRIVIAIDQVPEIWKIEHPDGREKILSSKPLVRVGDPTVAIGILNAGSGVALIPQVYGEPLANAGALVRAMPGWLGPTIEIHAAMPPRRASVPAVAAFLDILSHQAERLQQMV</sequence>
<dbReference type="InterPro" id="IPR058163">
    <property type="entry name" value="LysR-type_TF_proteobact-type"/>
</dbReference>
<keyword evidence="2" id="KW-0805">Transcription regulation</keyword>
<dbReference type="Proteomes" id="UP001597101">
    <property type="component" value="Unassembled WGS sequence"/>
</dbReference>
<dbReference type="Pfam" id="PF00126">
    <property type="entry name" value="HTH_1"/>
    <property type="match status" value="1"/>
</dbReference>
<feature type="domain" description="HTH lysR-type" evidence="5">
    <location>
        <begin position="6"/>
        <end position="63"/>
    </location>
</feature>
<dbReference type="InterPro" id="IPR000847">
    <property type="entry name" value="LysR_HTH_N"/>
</dbReference>
<evidence type="ECO:0000256" key="2">
    <source>
        <dbReference type="ARBA" id="ARBA00023015"/>
    </source>
</evidence>
<protein>
    <submittedName>
        <fullName evidence="6">LysR family transcriptional regulator</fullName>
    </submittedName>
</protein>
<reference evidence="7" key="1">
    <citation type="journal article" date="2019" name="Int. J. Syst. Evol. Microbiol.">
        <title>The Global Catalogue of Microorganisms (GCM) 10K type strain sequencing project: providing services to taxonomists for standard genome sequencing and annotation.</title>
        <authorList>
            <consortium name="The Broad Institute Genomics Platform"/>
            <consortium name="The Broad Institute Genome Sequencing Center for Infectious Disease"/>
            <person name="Wu L."/>
            <person name="Ma J."/>
        </authorList>
    </citation>
    <scope>NUCLEOTIDE SEQUENCE [LARGE SCALE GENOMIC DNA]</scope>
    <source>
        <strain evidence="7">CCUG 60023</strain>
    </source>
</reference>
<evidence type="ECO:0000313" key="6">
    <source>
        <dbReference type="EMBL" id="MFD0916856.1"/>
    </source>
</evidence>
<gene>
    <name evidence="6" type="ORF">ACFQ14_10600</name>
</gene>
<dbReference type="EMBL" id="JBHTJV010000009">
    <property type="protein sequence ID" value="MFD0916856.1"/>
    <property type="molecule type" value="Genomic_DNA"/>
</dbReference>
<dbReference type="SUPFAM" id="SSF46785">
    <property type="entry name" value="Winged helix' DNA-binding domain"/>
    <property type="match status" value="1"/>
</dbReference>
<evidence type="ECO:0000256" key="3">
    <source>
        <dbReference type="ARBA" id="ARBA00023125"/>
    </source>
</evidence>
<comment type="similarity">
    <text evidence="1">Belongs to the LysR transcriptional regulatory family.</text>
</comment>
<keyword evidence="3" id="KW-0238">DNA-binding</keyword>
<organism evidence="6 7">
    <name type="scientific">Pseudahrensia aquimaris</name>
    <dbReference type="NCBI Taxonomy" id="744461"/>
    <lineage>
        <taxon>Bacteria</taxon>
        <taxon>Pseudomonadati</taxon>
        <taxon>Pseudomonadota</taxon>
        <taxon>Alphaproteobacteria</taxon>
        <taxon>Hyphomicrobiales</taxon>
        <taxon>Ahrensiaceae</taxon>
        <taxon>Pseudahrensia</taxon>
    </lineage>
</organism>
<evidence type="ECO:0000313" key="7">
    <source>
        <dbReference type="Proteomes" id="UP001597101"/>
    </source>
</evidence>
<dbReference type="Gene3D" id="1.10.10.10">
    <property type="entry name" value="Winged helix-like DNA-binding domain superfamily/Winged helix DNA-binding domain"/>
    <property type="match status" value="1"/>
</dbReference>
<dbReference type="InterPro" id="IPR005119">
    <property type="entry name" value="LysR_subst-bd"/>
</dbReference>
<keyword evidence="4" id="KW-0804">Transcription</keyword>
<dbReference type="RefSeq" id="WP_377212701.1">
    <property type="nucleotide sequence ID" value="NZ_JBHTJV010000009.1"/>
</dbReference>
<dbReference type="Gene3D" id="3.40.190.290">
    <property type="match status" value="1"/>
</dbReference>
<proteinExistence type="inferred from homology"/>